<feature type="compositionally biased region" description="Gly residues" evidence="7">
    <location>
        <begin position="1489"/>
        <end position="1499"/>
    </location>
</feature>
<accession>A0ABP0DA13</accession>
<keyword evidence="9" id="KW-1185">Reference proteome</keyword>
<evidence type="ECO:0000256" key="1">
    <source>
        <dbReference type="ARBA" id="ARBA00022574"/>
    </source>
</evidence>
<keyword evidence="5" id="KW-0862">Zinc</keyword>
<feature type="compositionally biased region" description="Polar residues" evidence="7">
    <location>
        <begin position="932"/>
        <end position="956"/>
    </location>
</feature>
<feature type="region of interest" description="Disordered" evidence="7">
    <location>
        <begin position="1047"/>
        <end position="1141"/>
    </location>
</feature>
<evidence type="ECO:0000256" key="5">
    <source>
        <dbReference type="ARBA" id="ARBA00022833"/>
    </source>
</evidence>
<dbReference type="EMBL" id="CAWUOM010000008">
    <property type="protein sequence ID" value="CAK7264162.1"/>
    <property type="molecule type" value="Genomic_DNA"/>
</dbReference>
<feature type="compositionally biased region" description="Basic and acidic residues" evidence="7">
    <location>
        <begin position="960"/>
        <end position="991"/>
    </location>
</feature>
<feature type="region of interest" description="Disordered" evidence="7">
    <location>
        <begin position="489"/>
        <end position="508"/>
    </location>
</feature>
<dbReference type="InterPro" id="IPR019775">
    <property type="entry name" value="WD40_repeat_CS"/>
</dbReference>
<protein>
    <submittedName>
        <fullName evidence="8">SEA (Seh1-associated) complex subunit</fullName>
    </submittedName>
</protein>
<evidence type="ECO:0000256" key="6">
    <source>
        <dbReference type="PROSITE-ProRule" id="PRU00221"/>
    </source>
</evidence>
<dbReference type="PROSITE" id="PS00678">
    <property type="entry name" value="WD_REPEATS_1"/>
    <property type="match status" value="1"/>
</dbReference>
<evidence type="ECO:0000256" key="7">
    <source>
        <dbReference type="SAM" id="MobiDB-lite"/>
    </source>
</evidence>
<gene>
    <name evidence="8" type="primary">RTC1</name>
    <name evidence="8" type="ORF">SEPCBS57363_000931</name>
</gene>
<feature type="compositionally biased region" description="Low complexity" evidence="7">
    <location>
        <begin position="1052"/>
        <end position="1061"/>
    </location>
</feature>
<dbReference type="Proteomes" id="UP001642501">
    <property type="component" value="Unassembled WGS sequence"/>
</dbReference>
<feature type="compositionally biased region" description="Polar residues" evidence="7">
    <location>
        <begin position="706"/>
        <end position="716"/>
    </location>
</feature>
<keyword evidence="1 6" id="KW-0853">WD repeat</keyword>
<feature type="compositionally biased region" description="Basic and acidic residues" evidence="7">
    <location>
        <begin position="1124"/>
        <end position="1133"/>
    </location>
</feature>
<feature type="region of interest" description="Disordered" evidence="7">
    <location>
        <begin position="1"/>
        <end position="59"/>
    </location>
</feature>
<feature type="compositionally biased region" description="Basic and acidic residues" evidence="7">
    <location>
        <begin position="683"/>
        <end position="701"/>
    </location>
</feature>
<dbReference type="InterPro" id="IPR037590">
    <property type="entry name" value="WDR24"/>
</dbReference>
<dbReference type="Gene3D" id="2.130.10.10">
    <property type="entry name" value="YVTN repeat-like/Quinoprotein amine dehydrogenase"/>
    <property type="match status" value="1"/>
</dbReference>
<dbReference type="InterPro" id="IPR015943">
    <property type="entry name" value="WD40/YVTN_repeat-like_dom_sf"/>
</dbReference>
<evidence type="ECO:0000256" key="4">
    <source>
        <dbReference type="ARBA" id="ARBA00022771"/>
    </source>
</evidence>
<feature type="region of interest" description="Disordered" evidence="7">
    <location>
        <begin position="1474"/>
        <end position="1525"/>
    </location>
</feature>
<feature type="region of interest" description="Disordered" evidence="7">
    <location>
        <begin position="679"/>
        <end position="738"/>
    </location>
</feature>
<name>A0ABP0DA13_9PEZI</name>
<dbReference type="InterPro" id="IPR001680">
    <property type="entry name" value="WD40_rpt"/>
</dbReference>
<dbReference type="SUPFAM" id="SSF50978">
    <property type="entry name" value="WD40 repeat-like"/>
    <property type="match status" value="1"/>
</dbReference>
<dbReference type="PROSITE" id="PS50082">
    <property type="entry name" value="WD_REPEATS_2"/>
    <property type="match status" value="1"/>
</dbReference>
<feature type="compositionally biased region" description="Basic and acidic residues" evidence="7">
    <location>
        <begin position="887"/>
        <end position="897"/>
    </location>
</feature>
<proteinExistence type="predicted"/>
<keyword evidence="3" id="KW-0677">Repeat</keyword>
<keyword evidence="4" id="KW-0863">Zinc-finger</keyword>
<reference evidence="8 9" key="1">
    <citation type="submission" date="2024-01" db="EMBL/GenBank/DDBJ databases">
        <authorList>
            <person name="Allen C."/>
            <person name="Tagirdzhanova G."/>
        </authorList>
    </citation>
    <scope>NUCLEOTIDE SEQUENCE [LARGE SCALE GENOMIC DNA]</scope>
    <source>
        <strain evidence="8 9">CBS 573.63</strain>
    </source>
</reference>
<feature type="region of interest" description="Disordered" evidence="7">
    <location>
        <begin position="776"/>
        <end position="806"/>
    </location>
</feature>
<dbReference type="PANTHER" id="PTHR46200:SF1">
    <property type="entry name" value="GATOR COMPLEX PROTEIN WDR24"/>
    <property type="match status" value="1"/>
</dbReference>
<feature type="compositionally biased region" description="Polar residues" evidence="7">
    <location>
        <begin position="1475"/>
        <end position="1485"/>
    </location>
</feature>
<dbReference type="PANTHER" id="PTHR46200">
    <property type="entry name" value="GATOR COMPLEX PROTEIN WDR24"/>
    <property type="match status" value="1"/>
</dbReference>
<feature type="compositionally biased region" description="Polar residues" evidence="7">
    <location>
        <begin position="1097"/>
        <end position="1109"/>
    </location>
</feature>
<feature type="repeat" description="WD" evidence="6">
    <location>
        <begin position="291"/>
        <end position="332"/>
    </location>
</feature>
<dbReference type="InterPro" id="IPR036322">
    <property type="entry name" value="WD40_repeat_dom_sf"/>
</dbReference>
<keyword evidence="2" id="KW-0479">Metal-binding</keyword>
<feature type="compositionally biased region" description="Basic and acidic residues" evidence="7">
    <location>
        <begin position="717"/>
        <end position="727"/>
    </location>
</feature>
<comment type="caution">
    <text evidence="8">The sequence shown here is derived from an EMBL/GenBank/DDBJ whole genome shotgun (WGS) entry which is preliminary data.</text>
</comment>
<sequence length="1525" mass="164914">MRKLLGKPGASPYRDIPGSSHHDGGNNGGVSDSDDHQHSMRGHYGSTSHIDRPSTAPVPLLYRPSARQEAAFQVGVPIAALDKSPDGRAAVLAGRHVLKTMRVERSEHLDGNGVEIKEAFDLRALITAQSSSRASSTASVAEQLSIRDVKWGTGRGDTHVYTACLRGKIFQYDLSHLGSTSTGSSRDNRIGFVQTQEDSRQINTLDINPHNDTYLLSGSQDGVVRCFDTRLPLVQSRLGPTFRPSKVFKCNADVRAVQWSPRQAFYFACCTEQGVVMKWDIRKPTSPVLRITAHEGPCSSLSWHPDGEHLVSGGTDKTCHVWDFSKSADKRQKPKWTVHVPAAVAAVAWRPGQWSATCQGLRAAQIAVSYDVSGPKRPGINAAHVWDLARPTIPYKTIEQFECSPSALLWRDQEFLWTVGEDGLFCQNDVTFAPRVLDRTAVSTLSFSATGDVLTFLDMRPPLPRPRVLASVHRNLSSATAAAAAAAGVSSSYSSDPTPGSMSTLSVSRSDSEDDVVSGFLLPRRRNLGRRRRISSVYHLTPSPSQASPRSNVSFSTDTNNLILSLDDSLRVTGHFRPQQIMAIGHVPSATHKETYGYMARIYLETLNDRLPSETLLNGAVVPLPDRVAAILDTYARAAETTSQFRLAQVWRVLAFAMDVLLRSRGQYHRERRAAGVGFHATTDGDQHDKSNKDSQAEKIRGTRLPLSNLSASTLESETHQNHDLPAKKTSSKGAKDMAASRILPVRSLLAEEIESTSNMPTPLARPITGNPTYSAEQHSFGGSKGGAFDHMESSPKSRYGSQDLPTDLDTFSLPPARYHEFQAFPSSRHLTSTASHNSNNAMSGIHMPSVEGYDFYDTEAIANAIDVPGANAGAGSSSTRSHATHARNDTQADRSPVRTPHLYRQDSTDSAAGRIFEISQASGYERDGSDLTGTAESGTNMADTGSSLSKTNTRTHNLRGRDRYVTGRRDSMVYDESLSRSRSRQEHEPSFGKPSPLQQEQSLISSVGSSQRLLRLNRALLSMEWGGSGSDLNPSLSVPSVTRDTYYQTNSQDSESSSNSVPIGARVTPSVTARGVDRHKHPTNSFTNKRPILRRSASSRQETASLATSEFLAGDSMDDDDDSGKPPTERDYLPWPHDPPSPFPAKNIKDAGMDRDGVLNPYIIIERALSFEVRSSPLHASAMVLLLQPLVPENVMDVLQAQAVLKQHHARLMGMQLFQEAALLRKLCVPGWPAKSVRGEAGSSRQVSALSKWGAGAGYKSIYVPAQKNVSVSYICSRCDKPRGDKDNPAVVAAPGGSPLDSLWQCTRCKSTAAPCAVCGHRNVAAGEDGSGTTATNTAGGDKFLSTWWYCVGCSHGGHVSCLEGWHAQEQEGPLSPRIGYGSHSDYFSDAGTGPEFSGGCCPLDGCGHVCLPGRLRNEDFARSAISGMSSMDGEESVLPPGLKENFYGRSDAHEAALNHTADAARELAGPRTILSSSPGQSSMFGLVGSGGSGGSGAAGSSLVIEPRERERRKSVKFAGTDDW</sequence>
<dbReference type="SMART" id="SM00320">
    <property type="entry name" value="WD40"/>
    <property type="match status" value="4"/>
</dbReference>
<organism evidence="8 9">
    <name type="scientific">Sporothrix epigloea</name>
    <dbReference type="NCBI Taxonomy" id="1892477"/>
    <lineage>
        <taxon>Eukaryota</taxon>
        <taxon>Fungi</taxon>
        <taxon>Dikarya</taxon>
        <taxon>Ascomycota</taxon>
        <taxon>Pezizomycotina</taxon>
        <taxon>Sordariomycetes</taxon>
        <taxon>Sordariomycetidae</taxon>
        <taxon>Ophiostomatales</taxon>
        <taxon>Ophiostomataceae</taxon>
        <taxon>Sporothrix</taxon>
    </lineage>
</organism>
<evidence type="ECO:0000313" key="9">
    <source>
        <dbReference type="Proteomes" id="UP001642501"/>
    </source>
</evidence>
<evidence type="ECO:0000256" key="3">
    <source>
        <dbReference type="ARBA" id="ARBA00022737"/>
    </source>
</evidence>
<evidence type="ECO:0000256" key="2">
    <source>
        <dbReference type="ARBA" id="ARBA00022723"/>
    </source>
</evidence>
<feature type="region of interest" description="Disordered" evidence="7">
    <location>
        <begin position="872"/>
        <end position="1001"/>
    </location>
</feature>
<dbReference type="Pfam" id="PF00400">
    <property type="entry name" value="WD40"/>
    <property type="match status" value="2"/>
</dbReference>
<dbReference type="PROSITE" id="PS50294">
    <property type="entry name" value="WD_REPEATS_REGION"/>
    <property type="match status" value="1"/>
</dbReference>
<evidence type="ECO:0000313" key="8">
    <source>
        <dbReference type="EMBL" id="CAK7264162.1"/>
    </source>
</evidence>